<dbReference type="AlphaFoldDB" id="A0A1S7LFM8"/>
<evidence type="ECO:0000256" key="6">
    <source>
        <dbReference type="ARBA" id="ARBA00022723"/>
    </source>
</evidence>
<name>A0A1S7LFM8_MAGMO</name>
<dbReference type="SUPFAM" id="SSF57802">
    <property type="entry name" value="Rubredoxin-like"/>
    <property type="match status" value="1"/>
</dbReference>
<evidence type="ECO:0000256" key="3">
    <source>
        <dbReference type="ARBA" id="ARBA00004933"/>
    </source>
</evidence>
<dbReference type="GO" id="GO:0043448">
    <property type="term" value="P:alkane catabolic process"/>
    <property type="evidence" value="ECO:0007669"/>
    <property type="project" value="TreeGrafter"/>
</dbReference>
<feature type="domain" description="Rubredoxin-like" evidence="10">
    <location>
        <begin position="2"/>
        <end position="51"/>
    </location>
</feature>
<evidence type="ECO:0000256" key="2">
    <source>
        <dbReference type="ARBA" id="ARBA00002792"/>
    </source>
</evidence>
<reference evidence="11" key="1">
    <citation type="submission" date="2015-04" db="EMBL/GenBank/DDBJ databases">
        <authorList>
            <person name="Syromyatnikov M.Y."/>
            <person name="Popov V.N."/>
        </authorList>
    </citation>
    <scope>NUCLEOTIDE SEQUENCE</scope>
    <source>
        <strain evidence="11">MO-1</strain>
    </source>
</reference>
<organism evidence="11">
    <name type="scientific">Magnetococcus massalia (strain MO-1)</name>
    <dbReference type="NCBI Taxonomy" id="451514"/>
    <lineage>
        <taxon>Bacteria</taxon>
        <taxon>Pseudomonadati</taxon>
        <taxon>Pseudomonadota</taxon>
        <taxon>Magnetococcia</taxon>
        <taxon>Magnetococcales</taxon>
        <taxon>Magnetococcaceae</taxon>
        <taxon>Magnetococcus</taxon>
    </lineage>
</organism>
<dbReference type="PANTHER" id="PTHR47627">
    <property type="entry name" value="RUBREDOXIN"/>
    <property type="match status" value="1"/>
</dbReference>
<evidence type="ECO:0000256" key="9">
    <source>
        <dbReference type="RuleBase" id="RU003820"/>
    </source>
</evidence>
<dbReference type="InterPro" id="IPR050526">
    <property type="entry name" value="Rubredoxin_ET"/>
</dbReference>
<keyword evidence="6 9" id="KW-0479">Metal-binding</keyword>
<sequence>MKWHCPICSYVYDEEEGIPDAGIAPGTPFKALPDDWECPECPARKDMFVPYEDEPLPEDEMIDLEGDEW</sequence>
<comment type="pathway">
    <text evidence="3">Hydrocarbon metabolism; alkane degradation.</text>
</comment>
<dbReference type="PRINTS" id="PR00163">
    <property type="entry name" value="RUBREDOXIN"/>
</dbReference>
<protein>
    <recommendedName>
        <fullName evidence="9">Rubredoxin</fullName>
    </recommendedName>
</protein>
<evidence type="ECO:0000313" key="11">
    <source>
        <dbReference type="EMBL" id="CRH05772.1"/>
    </source>
</evidence>
<evidence type="ECO:0000256" key="8">
    <source>
        <dbReference type="ARBA" id="ARBA00023004"/>
    </source>
</evidence>
<evidence type="ECO:0000256" key="5">
    <source>
        <dbReference type="ARBA" id="ARBA00022448"/>
    </source>
</evidence>
<dbReference type="Pfam" id="PF00301">
    <property type="entry name" value="Rubredoxin"/>
    <property type="match status" value="1"/>
</dbReference>
<keyword evidence="7 9" id="KW-0249">Electron transport</keyword>
<dbReference type="GO" id="GO:0009055">
    <property type="term" value="F:electron transfer activity"/>
    <property type="evidence" value="ECO:0007669"/>
    <property type="project" value="TreeGrafter"/>
</dbReference>
<dbReference type="PROSITE" id="PS50903">
    <property type="entry name" value="RUBREDOXIN_LIKE"/>
    <property type="match status" value="1"/>
</dbReference>
<accession>A0A1S7LFM8</accession>
<dbReference type="InterPro" id="IPR024934">
    <property type="entry name" value="Rubredoxin-like_dom"/>
</dbReference>
<proteinExistence type="inferred from homology"/>
<dbReference type="InterPro" id="IPR024935">
    <property type="entry name" value="Rubredoxin_dom"/>
</dbReference>
<comment type="function">
    <text evidence="2">Involved in the hydrocarbon hydroxylating system, which transfers electrons from NADH to rubredoxin reductase and then through rubredoxin to alkane 1 monooxygenase.</text>
</comment>
<evidence type="ECO:0000256" key="1">
    <source>
        <dbReference type="ARBA" id="ARBA00001965"/>
    </source>
</evidence>
<keyword evidence="5" id="KW-0813">Transport</keyword>
<comment type="cofactor">
    <cofactor evidence="1 9">
        <name>Fe(3+)</name>
        <dbReference type="ChEBI" id="CHEBI:29034"/>
    </cofactor>
</comment>
<dbReference type="CDD" id="cd00730">
    <property type="entry name" value="rubredoxin"/>
    <property type="match status" value="1"/>
</dbReference>
<evidence type="ECO:0000256" key="4">
    <source>
        <dbReference type="ARBA" id="ARBA00005337"/>
    </source>
</evidence>
<dbReference type="Gene3D" id="2.20.28.10">
    <property type="match status" value="1"/>
</dbReference>
<dbReference type="PANTHER" id="PTHR47627:SF1">
    <property type="entry name" value="RUBREDOXIN-1-RELATED"/>
    <property type="match status" value="1"/>
</dbReference>
<evidence type="ECO:0000256" key="7">
    <source>
        <dbReference type="ARBA" id="ARBA00022982"/>
    </source>
</evidence>
<dbReference type="FunFam" id="2.20.28.10:FF:000001">
    <property type="entry name" value="Rubredoxin"/>
    <property type="match status" value="1"/>
</dbReference>
<dbReference type="EMBL" id="LO017727">
    <property type="protein sequence ID" value="CRH05772.1"/>
    <property type="molecule type" value="Genomic_DNA"/>
</dbReference>
<keyword evidence="8 9" id="KW-0408">Iron</keyword>
<gene>
    <name evidence="11" type="primary">rubA</name>
    <name evidence="11" type="ORF">MAGMO_1584</name>
</gene>
<dbReference type="GO" id="GO:0005506">
    <property type="term" value="F:iron ion binding"/>
    <property type="evidence" value="ECO:0007669"/>
    <property type="project" value="UniProtKB-UniRule"/>
</dbReference>
<comment type="similarity">
    <text evidence="4 9">Belongs to the rubredoxin family.</text>
</comment>
<evidence type="ECO:0000259" key="10">
    <source>
        <dbReference type="PROSITE" id="PS50903"/>
    </source>
</evidence>